<dbReference type="AlphaFoldDB" id="V6LPK5"/>
<name>V6LPK5_9EUKA</name>
<proteinExistence type="predicted"/>
<dbReference type="EMBL" id="AUWU02000007">
    <property type="protein sequence ID" value="KAH0571304.1"/>
    <property type="molecule type" value="Genomic_DNA"/>
</dbReference>
<keyword evidence="3" id="KW-1185">Reference proteome</keyword>
<sequence length="153" mass="18048">MNITEKLIEIEVEANQLLHHVKSIVLPQPNYSNLQILQLPSLRSILELHFCKMIQNSCRVFLSKKRYIAIKKIKSQRQITQFYGVFSTNSYIDFDDFYERKLKLLDRNEKAICYRISRLVFSGFAAFRGVQMERKQGAKIIKSSHEDLSDSEW</sequence>
<dbReference type="EMBL" id="KI546073">
    <property type="protein sequence ID" value="EST46617.1"/>
    <property type="molecule type" value="Genomic_DNA"/>
</dbReference>
<reference evidence="1 2" key="1">
    <citation type="journal article" date="2014" name="PLoS Genet.">
        <title>The Genome of Spironucleus salmonicida Highlights a Fish Pathogen Adapted to Fluctuating Environments.</title>
        <authorList>
            <person name="Xu F."/>
            <person name="Jerlstrom-Hultqvist J."/>
            <person name="Einarsson E."/>
            <person name="Astvaldsson A."/>
            <person name="Svard S.G."/>
            <person name="Andersson J.O."/>
        </authorList>
    </citation>
    <scope>NUCLEOTIDE SEQUENCE</scope>
    <source>
        <strain evidence="2">ATCC 50377</strain>
    </source>
</reference>
<evidence type="ECO:0000313" key="1">
    <source>
        <dbReference type="EMBL" id="EST46617.1"/>
    </source>
</evidence>
<gene>
    <name evidence="1" type="ORF">SS50377_13421</name>
    <name evidence="2" type="ORF">SS50377_27605</name>
</gene>
<protein>
    <submittedName>
        <fullName evidence="1">Uncharacterized protein</fullName>
    </submittedName>
</protein>
<dbReference type="VEuPathDB" id="GiardiaDB:SS50377_27605"/>
<evidence type="ECO:0000313" key="2">
    <source>
        <dbReference type="EMBL" id="KAH0571304.1"/>
    </source>
</evidence>
<dbReference type="Proteomes" id="UP000018208">
    <property type="component" value="Unassembled WGS sequence"/>
</dbReference>
<reference evidence="2" key="2">
    <citation type="submission" date="2020-12" db="EMBL/GenBank/DDBJ databases">
        <title>New Spironucleus salmonicida genome in near-complete chromosomes.</title>
        <authorList>
            <person name="Xu F."/>
            <person name="Kurt Z."/>
            <person name="Jimenez-Gonzalez A."/>
            <person name="Astvaldsson A."/>
            <person name="Andersson J.O."/>
            <person name="Svard S.G."/>
        </authorList>
    </citation>
    <scope>NUCLEOTIDE SEQUENCE</scope>
    <source>
        <strain evidence="2">ATCC 50377</strain>
    </source>
</reference>
<organism evidence="1">
    <name type="scientific">Spironucleus salmonicida</name>
    <dbReference type="NCBI Taxonomy" id="348837"/>
    <lineage>
        <taxon>Eukaryota</taxon>
        <taxon>Metamonada</taxon>
        <taxon>Diplomonadida</taxon>
        <taxon>Hexamitidae</taxon>
        <taxon>Hexamitinae</taxon>
        <taxon>Spironucleus</taxon>
    </lineage>
</organism>
<accession>V6LPK5</accession>
<evidence type="ECO:0000313" key="3">
    <source>
        <dbReference type="Proteomes" id="UP000018208"/>
    </source>
</evidence>